<accession>Q0C6N7</accession>
<dbReference type="Proteomes" id="UP000002534">
    <property type="component" value="Chromosome"/>
</dbReference>
<reference evidence="1 2" key="2">
    <citation type="journal article" date="2012" name="BMC Genomics">
        <title>The genome of Pelobacter carbinolicus reveals surprising metabolic capabilities and physiological features.</title>
        <authorList>
            <person name="Aklujkar M."/>
            <person name="Haveman S.A."/>
            <person name="Didonato R.Jr."/>
            <person name="Chertkov O."/>
            <person name="Han C.S."/>
            <person name="Land M.L."/>
            <person name="Brown P."/>
            <person name="Lovley D.R."/>
        </authorList>
    </citation>
    <scope>NUCLEOTIDE SEQUENCE [LARGE SCALE GENOMIC DNA]</scope>
    <source>
        <strain evidence="2">DSM 2380 / NBRC 103641 / GraBd1</strain>
    </source>
</reference>
<dbReference type="HOGENOM" id="CLU_3138847_0_0_7"/>
<reference evidence="2" key="1">
    <citation type="submission" date="2005-10" db="EMBL/GenBank/DDBJ databases">
        <title>Complete sequence of Pelobacter carbinolicus DSM 2380.</title>
        <authorList>
            <person name="Copeland A."/>
            <person name="Lucas S."/>
            <person name="Lapidus A."/>
            <person name="Barry K."/>
            <person name="Detter J.C."/>
            <person name="Glavina T."/>
            <person name="Hammon N."/>
            <person name="Israni S."/>
            <person name="Pitluck S."/>
            <person name="Chertkov O."/>
            <person name="Schmutz J."/>
            <person name="Larimer F."/>
            <person name="Land M."/>
            <person name="Kyrpides N."/>
            <person name="Ivanova N."/>
            <person name="Richardson P."/>
        </authorList>
    </citation>
    <scope>NUCLEOTIDE SEQUENCE [LARGE SCALE GENOMIC DNA]</scope>
    <source>
        <strain evidence="2">DSM 2380 / NBRC 103641 / GraBd1</strain>
    </source>
</reference>
<sequence>MAKQSEAAVVHSYKFACVKPESMPGEGLILRCEKSKRAVFSAHRSSRRF</sequence>
<name>Q0C6N7_SYNC1</name>
<dbReference type="KEGG" id="pca:Pcar_3281"/>
<evidence type="ECO:0000313" key="1">
    <source>
        <dbReference type="EMBL" id="ABI81900.1"/>
    </source>
</evidence>
<organism evidence="1 2">
    <name type="scientific">Syntrophotalea carbinolica (strain DSM 2380 / NBRC 103641 / GraBd1)</name>
    <name type="common">Pelobacter carbinolicus</name>
    <dbReference type="NCBI Taxonomy" id="338963"/>
    <lineage>
        <taxon>Bacteria</taxon>
        <taxon>Pseudomonadati</taxon>
        <taxon>Thermodesulfobacteriota</taxon>
        <taxon>Desulfuromonadia</taxon>
        <taxon>Desulfuromonadales</taxon>
        <taxon>Syntrophotaleaceae</taxon>
        <taxon>Syntrophotalea</taxon>
    </lineage>
</organism>
<evidence type="ECO:0000313" key="2">
    <source>
        <dbReference type="Proteomes" id="UP000002534"/>
    </source>
</evidence>
<keyword evidence="2" id="KW-1185">Reference proteome</keyword>
<dbReference type="AlphaFoldDB" id="Q0C6N7"/>
<dbReference type="EMBL" id="CP000142">
    <property type="protein sequence ID" value="ABI81900.1"/>
    <property type="molecule type" value="Genomic_DNA"/>
</dbReference>
<proteinExistence type="predicted"/>
<gene>
    <name evidence="1" type="ordered locus">Pcar_3281</name>
</gene>
<protein>
    <submittedName>
        <fullName evidence="1">Uncharacterized protein</fullName>
    </submittedName>
</protein>